<dbReference type="GO" id="GO:0022857">
    <property type="term" value="F:transmembrane transporter activity"/>
    <property type="evidence" value="ECO:0007669"/>
    <property type="project" value="InterPro"/>
</dbReference>
<evidence type="ECO:0000313" key="5">
    <source>
        <dbReference type="EMBL" id="CAH1779482.1"/>
    </source>
</evidence>
<evidence type="ECO:0000256" key="1">
    <source>
        <dbReference type="ARBA" id="ARBA00004141"/>
    </source>
</evidence>
<comment type="caution">
    <text evidence="5">The sequence shown here is derived from an EMBL/GenBank/DDBJ whole genome shotgun (WGS) entry which is preliminary data.</text>
</comment>
<gene>
    <name evidence="5" type="ORF">OFUS_LOCUS6287</name>
</gene>
<dbReference type="Gene3D" id="1.20.1250.20">
    <property type="entry name" value="MFS general substrate transporter like domains"/>
    <property type="match status" value="1"/>
</dbReference>
<keyword evidence="6" id="KW-1185">Reference proteome</keyword>
<dbReference type="InterPro" id="IPR036259">
    <property type="entry name" value="MFS_trans_sf"/>
</dbReference>
<evidence type="ECO:0000313" key="6">
    <source>
        <dbReference type="Proteomes" id="UP000749559"/>
    </source>
</evidence>
<dbReference type="Pfam" id="PF07690">
    <property type="entry name" value="MFS_1"/>
    <property type="match status" value="1"/>
</dbReference>
<dbReference type="PANTHER" id="PTHR23507">
    <property type="entry name" value="ZGC:174356"/>
    <property type="match status" value="1"/>
</dbReference>
<keyword evidence="2" id="KW-0812">Transmembrane</keyword>
<dbReference type="Proteomes" id="UP000749559">
    <property type="component" value="Unassembled WGS sequence"/>
</dbReference>
<reference evidence="5" key="1">
    <citation type="submission" date="2022-03" db="EMBL/GenBank/DDBJ databases">
        <authorList>
            <person name="Martin C."/>
        </authorList>
    </citation>
    <scope>NUCLEOTIDE SEQUENCE</scope>
</reference>
<evidence type="ECO:0000256" key="3">
    <source>
        <dbReference type="ARBA" id="ARBA00022989"/>
    </source>
</evidence>
<evidence type="ECO:0000256" key="2">
    <source>
        <dbReference type="ARBA" id="ARBA00022692"/>
    </source>
</evidence>
<comment type="subcellular location">
    <subcellularLocation>
        <location evidence="1">Membrane</location>
        <topology evidence="1">Multi-pass membrane protein</topology>
    </subcellularLocation>
</comment>
<dbReference type="OrthoDB" id="3026777at2759"/>
<dbReference type="SUPFAM" id="SSF103473">
    <property type="entry name" value="MFS general substrate transporter"/>
    <property type="match status" value="1"/>
</dbReference>
<dbReference type="PANTHER" id="PTHR23507:SF1">
    <property type="entry name" value="FI18259P1-RELATED"/>
    <property type="match status" value="1"/>
</dbReference>
<name>A0A8J1TUF6_OWEFU</name>
<keyword evidence="4" id="KW-0472">Membrane</keyword>
<dbReference type="EMBL" id="CAIIXF020000003">
    <property type="protein sequence ID" value="CAH1779482.1"/>
    <property type="molecule type" value="Genomic_DNA"/>
</dbReference>
<keyword evidence="3" id="KW-1133">Transmembrane helix</keyword>
<accession>A0A8J1TUF6</accession>
<protein>
    <submittedName>
        <fullName evidence="5">Uncharacterized protein</fullName>
    </submittedName>
</protein>
<dbReference type="GO" id="GO:0016020">
    <property type="term" value="C:membrane"/>
    <property type="evidence" value="ECO:0007669"/>
    <property type="project" value="UniProtKB-SubCell"/>
</dbReference>
<dbReference type="AlphaFoldDB" id="A0A8J1TUF6"/>
<dbReference type="InterPro" id="IPR011701">
    <property type="entry name" value="MFS"/>
</dbReference>
<proteinExistence type="predicted"/>
<sequence>MNIQVDESEPLLSPSQCRTKIAQPRGKAKQTLCLFVLEPAAILYACFVFPGFTMNTQFLYQKIGKRYNYDYLGRHTSSCIGNQSSFEFITQQKIQEETSAWLSQINLAFTLPSLVTTILIGSYSDRTGRKILIILPMLGKILEALVFLLDSYFNLSPSFLLFGSILHGLSGSWVAFFVGAFAYMADITKTEDRTWRITLINSLMAASGAGSDILYGFWIRSTHGFQMPLLGLCVGQTVAFLYTVFVVPETVHNKPKPPDIIGNPKITQIEPVINSCEAETAVLPNSSEQQRGDNPHSCEIQNQAQNPNCSNKETHLTFMNGLKKCVMLFIKDDGSKRRWQLIILLFIFFLFVVPESSAADLLNLRQIDDPLCFDPVLLGYYLGIFTITKHTATVLFVGLCSRCLPDPVMVAIGCVFAMAFFIYSALVETKLLMFLGILVGILQSVTSPVLRAMMSKLVNADEQGSMFSVVALVDTVCMLLGKVAMDALYSATVGIYKNTVFFVLVGYNFLALVFTCIYMCKKRTH</sequence>
<evidence type="ECO:0000256" key="4">
    <source>
        <dbReference type="ARBA" id="ARBA00023136"/>
    </source>
</evidence>
<organism evidence="5 6">
    <name type="scientific">Owenia fusiformis</name>
    <name type="common">Polychaete worm</name>
    <dbReference type="NCBI Taxonomy" id="6347"/>
    <lineage>
        <taxon>Eukaryota</taxon>
        <taxon>Metazoa</taxon>
        <taxon>Spiralia</taxon>
        <taxon>Lophotrochozoa</taxon>
        <taxon>Annelida</taxon>
        <taxon>Polychaeta</taxon>
        <taxon>Sedentaria</taxon>
        <taxon>Canalipalpata</taxon>
        <taxon>Sabellida</taxon>
        <taxon>Oweniida</taxon>
        <taxon>Oweniidae</taxon>
        <taxon>Owenia</taxon>
    </lineage>
</organism>